<evidence type="ECO:0000313" key="4">
    <source>
        <dbReference type="Proteomes" id="UP000275267"/>
    </source>
</evidence>
<dbReference type="Proteomes" id="UP000275267">
    <property type="component" value="Unassembled WGS sequence"/>
</dbReference>
<reference evidence="4" key="1">
    <citation type="journal article" date="2019" name="Nat. Commun.">
        <title>The genome of broomcorn millet.</title>
        <authorList>
            <person name="Zou C."/>
            <person name="Miki D."/>
            <person name="Li D."/>
            <person name="Tang Q."/>
            <person name="Xiao L."/>
            <person name="Rajput S."/>
            <person name="Deng P."/>
            <person name="Jia W."/>
            <person name="Huang R."/>
            <person name="Zhang M."/>
            <person name="Sun Y."/>
            <person name="Hu J."/>
            <person name="Fu X."/>
            <person name="Schnable P.S."/>
            <person name="Li F."/>
            <person name="Zhang H."/>
            <person name="Feng B."/>
            <person name="Zhu X."/>
            <person name="Liu R."/>
            <person name="Schnable J.C."/>
            <person name="Zhu J.-K."/>
            <person name="Zhang H."/>
        </authorList>
    </citation>
    <scope>NUCLEOTIDE SEQUENCE [LARGE SCALE GENOMIC DNA]</scope>
</reference>
<dbReference type="InterPro" id="IPR004332">
    <property type="entry name" value="Transposase_MuDR"/>
</dbReference>
<accession>A0A3L6PUP1</accession>
<dbReference type="OrthoDB" id="696536at2759"/>
<organism evidence="3 4">
    <name type="scientific">Panicum miliaceum</name>
    <name type="common">Proso millet</name>
    <name type="synonym">Broomcorn millet</name>
    <dbReference type="NCBI Taxonomy" id="4540"/>
    <lineage>
        <taxon>Eukaryota</taxon>
        <taxon>Viridiplantae</taxon>
        <taxon>Streptophyta</taxon>
        <taxon>Embryophyta</taxon>
        <taxon>Tracheophyta</taxon>
        <taxon>Spermatophyta</taxon>
        <taxon>Magnoliopsida</taxon>
        <taxon>Liliopsida</taxon>
        <taxon>Poales</taxon>
        <taxon>Poaceae</taxon>
        <taxon>PACMAD clade</taxon>
        <taxon>Panicoideae</taxon>
        <taxon>Panicodae</taxon>
        <taxon>Paniceae</taxon>
        <taxon>Panicinae</taxon>
        <taxon>Panicum</taxon>
        <taxon>Panicum sect. Panicum</taxon>
    </lineage>
</organism>
<dbReference type="EMBL" id="PQIB02000015">
    <property type="protein sequence ID" value="RLM64783.1"/>
    <property type="molecule type" value="Genomic_DNA"/>
</dbReference>
<proteinExistence type="predicted"/>
<feature type="region of interest" description="Disordered" evidence="1">
    <location>
        <begin position="120"/>
        <end position="159"/>
    </location>
</feature>
<feature type="domain" description="Transposase MuDR plant" evidence="2">
    <location>
        <begin position="248"/>
        <end position="304"/>
    </location>
</feature>
<sequence>MVEQEHEVWLDRTLHYSLDKFHDEMATKIIWGPSQTLSVWVVDTDSDSEWKIRRDEHFEQLIKERWADRVAVLVVDVVSKHGQGSGSASSCGGCASGVTIGEGSGVHDNVGGSGIDGNVGGSASHGNVGGSVVPKNAEGTSDTCTSPPPPPPSVPDDIPELVDWANLTILPDMEDDGFANAATDEDKVYEAMGFKAVDERAEEAAREAVPIPTMTAEMQSDMAKAIVPVDDNVPEEPMFEWDKDNPDISVGTCYPSMADFRLAVKQHAILNEFELATVHSDKKRFRGNCGSLGCPWIIRARTQHDGSVRIQINKGTHNCASRARVAGTMASQAWVAERAIPLLKRKPTIPDCCLWQAKGSQKVIWKMG</sequence>
<gene>
    <name evidence="3" type="ORF">C2845_PM16G05530</name>
</gene>
<protein>
    <recommendedName>
        <fullName evidence="2">Transposase MuDR plant domain-containing protein</fullName>
    </recommendedName>
</protein>
<comment type="caution">
    <text evidence="3">The sequence shown here is derived from an EMBL/GenBank/DDBJ whole genome shotgun (WGS) entry which is preliminary data.</text>
</comment>
<keyword evidence="4" id="KW-1185">Reference proteome</keyword>
<evidence type="ECO:0000256" key="1">
    <source>
        <dbReference type="SAM" id="MobiDB-lite"/>
    </source>
</evidence>
<evidence type="ECO:0000313" key="3">
    <source>
        <dbReference type="EMBL" id="RLM64783.1"/>
    </source>
</evidence>
<dbReference type="AlphaFoldDB" id="A0A3L6PUP1"/>
<name>A0A3L6PUP1_PANMI</name>
<evidence type="ECO:0000259" key="2">
    <source>
        <dbReference type="Pfam" id="PF03108"/>
    </source>
</evidence>
<dbReference type="Pfam" id="PF03108">
    <property type="entry name" value="DBD_Tnp_Mut"/>
    <property type="match status" value="1"/>
</dbReference>